<protein>
    <submittedName>
        <fullName evidence="2">Uncharacterized protein</fullName>
    </submittedName>
</protein>
<comment type="caution">
    <text evidence="2">The sequence shown here is derived from an EMBL/GenBank/DDBJ whole genome shotgun (WGS) entry which is preliminary data.</text>
</comment>
<name>A0A9Q3K3G0_9BASI</name>
<gene>
    <name evidence="2" type="ORF">O181_111960</name>
</gene>
<dbReference type="AlphaFoldDB" id="A0A9Q3K3G0"/>
<accession>A0A9Q3K3G0</accession>
<keyword evidence="1" id="KW-0175">Coiled coil</keyword>
<organism evidence="2 3">
    <name type="scientific">Austropuccinia psidii MF-1</name>
    <dbReference type="NCBI Taxonomy" id="1389203"/>
    <lineage>
        <taxon>Eukaryota</taxon>
        <taxon>Fungi</taxon>
        <taxon>Dikarya</taxon>
        <taxon>Basidiomycota</taxon>
        <taxon>Pucciniomycotina</taxon>
        <taxon>Pucciniomycetes</taxon>
        <taxon>Pucciniales</taxon>
        <taxon>Sphaerophragmiaceae</taxon>
        <taxon>Austropuccinia</taxon>
    </lineage>
</organism>
<sequence>MQIIDEIKCIKCSIDVELGKFYAKLNKITPYINELKKNDRISAQWHKLTTARLGSISNKFDRIESKFQLQDYGMEDLSIRNINDQLKILKNNVLEIVNNKSIFATHLARSDNERQKLKDEIIAHVENIHKNYEPTSHIPRYSTASAEENLSAKAIFTPFIEENEISAKDIL</sequence>
<dbReference type="EMBL" id="AVOT02089743">
    <property type="protein sequence ID" value="MBW0572245.1"/>
    <property type="molecule type" value="Genomic_DNA"/>
</dbReference>
<evidence type="ECO:0000256" key="1">
    <source>
        <dbReference type="SAM" id="Coils"/>
    </source>
</evidence>
<proteinExistence type="predicted"/>
<reference evidence="2" key="1">
    <citation type="submission" date="2021-03" db="EMBL/GenBank/DDBJ databases">
        <title>Draft genome sequence of rust myrtle Austropuccinia psidii MF-1, a brazilian biotype.</title>
        <authorList>
            <person name="Quecine M.C."/>
            <person name="Pachon D.M.R."/>
            <person name="Bonatelli M.L."/>
            <person name="Correr F.H."/>
            <person name="Franceschini L.M."/>
            <person name="Leite T.F."/>
            <person name="Margarido G.R.A."/>
            <person name="Almeida C.A."/>
            <person name="Ferrarezi J.A."/>
            <person name="Labate C.A."/>
        </authorList>
    </citation>
    <scope>NUCLEOTIDE SEQUENCE</scope>
    <source>
        <strain evidence="2">MF-1</strain>
    </source>
</reference>
<evidence type="ECO:0000313" key="2">
    <source>
        <dbReference type="EMBL" id="MBW0572245.1"/>
    </source>
</evidence>
<keyword evidence="3" id="KW-1185">Reference proteome</keyword>
<evidence type="ECO:0000313" key="3">
    <source>
        <dbReference type="Proteomes" id="UP000765509"/>
    </source>
</evidence>
<feature type="coiled-coil region" evidence="1">
    <location>
        <begin position="79"/>
        <end position="127"/>
    </location>
</feature>
<dbReference type="Proteomes" id="UP000765509">
    <property type="component" value="Unassembled WGS sequence"/>
</dbReference>